<keyword evidence="4" id="KW-1185">Reference proteome</keyword>
<comment type="caution">
    <text evidence="3">The sequence shown here is derived from an EMBL/GenBank/DDBJ whole genome shotgun (WGS) entry which is preliminary data.</text>
</comment>
<dbReference type="Proteomes" id="UP000014139">
    <property type="component" value="Unassembled WGS sequence"/>
</dbReference>
<evidence type="ECO:0000256" key="2">
    <source>
        <dbReference type="SAM" id="Phobius"/>
    </source>
</evidence>
<dbReference type="AlphaFoldDB" id="R1HAV4"/>
<reference evidence="3 4" key="1">
    <citation type="submission" date="2013-02" db="EMBL/GenBank/DDBJ databases">
        <title>Draft genome sequence of Amycolatopsis vancoresmycina strain DSM 44592T.</title>
        <authorList>
            <person name="Kumar S."/>
            <person name="Kaur N."/>
            <person name="Kaur C."/>
            <person name="Raghava G.P.S."/>
            <person name="Mayilraj S."/>
        </authorList>
    </citation>
    <scope>NUCLEOTIDE SEQUENCE [LARGE SCALE GENOMIC DNA]</scope>
    <source>
        <strain evidence="3 4">DSM 44592</strain>
    </source>
</reference>
<feature type="compositionally biased region" description="Pro residues" evidence="1">
    <location>
        <begin position="1"/>
        <end position="12"/>
    </location>
</feature>
<evidence type="ECO:0000313" key="3">
    <source>
        <dbReference type="EMBL" id="EOD60830.1"/>
    </source>
</evidence>
<dbReference type="EMBL" id="AOUO01000699">
    <property type="protein sequence ID" value="EOD60830.1"/>
    <property type="molecule type" value="Genomic_DNA"/>
</dbReference>
<keyword evidence="2" id="KW-0472">Membrane</keyword>
<gene>
    <name evidence="3" type="ORF">H480_40560</name>
</gene>
<keyword evidence="2" id="KW-1133">Transmembrane helix</keyword>
<accession>R1HAV4</accession>
<dbReference type="OrthoDB" id="3626872at2"/>
<dbReference type="RefSeq" id="WP_004561294.1">
    <property type="nucleotide sequence ID" value="NZ_AOUO01000699.1"/>
</dbReference>
<name>R1HAV4_9PSEU</name>
<evidence type="ECO:0000313" key="4">
    <source>
        <dbReference type="Proteomes" id="UP000014139"/>
    </source>
</evidence>
<evidence type="ECO:0000256" key="1">
    <source>
        <dbReference type="SAM" id="MobiDB-lite"/>
    </source>
</evidence>
<dbReference type="eggNOG" id="ENOG5033A46">
    <property type="taxonomic scope" value="Bacteria"/>
</dbReference>
<feature type="transmembrane region" description="Helical" evidence="2">
    <location>
        <begin position="51"/>
        <end position="80"/>
    </location>
</feature>
<sequence length="136" mass="13852">MTSSTPYPPVNPDDPQYPASAPVPVPVPSQSYPVQYAAAPSPYPMLRNSGLAVAGMVVGILALIGFWIPIGDVVMGLIAIGLSWAGLQQSSRPGYTGRGMAIAGLVCGGIAMIPAIIVVVLFFTAATAVTTCGAFC</sequence>
<feature type="transmembrane region" description="Helical" evidence="2">
    <location>
        <begin position="101"/>
        <end position="123"/>
    </location>
</feature>
<organism evidence="3 4">
    <name type="scientific">Amycolatopsis vancoresmycina DSM 44592</name>
    <dbReference type="NCBI Taxonomy" id="1292037"/>
    <lineage>
        <taxon>Bacteria</taxon>
        <taxon>Bacillati</taxon>
        <taxon>Actinomycetota</taxon>
        <taxon>Actinomycetes</taxon>
        <taxon>Pseudonocardiales</taxon>
        <taxon>Pseudonocardiaceae</taxon>
        <taxon>Amycolatopsis</taxon>
    </lineage>
</organism>
<protein>
    <submittedName>
        <fullName evidence="3">Uncharacterized protein</fullName>
    </submittedName>
</protein>
<keyword evidence="2" id="KW-0812">Transmembrane</keyword>
<feature type="region of interest" description="Disordered" evidence="1">
    <location>
        <begin position="1"/>
        <end position="20"/>
    </location>
</feature>
<dbReference type="PATRIC" id="fig|1292037.4.peg.7602"/>
<proteinExistence type="predicted"/>